<dbReference type="SUPFAM" id="SSF54862">
    <property type="entry name" value="4Fe-4S ferredoxins"/>
    <property type="match status" value="1"/>
</dbReference>
<evidence type="ECO:0000256" key="1">
    <source>
        <dbReference type="ARBA" id="ARBA00022485"/>
    </source>
</evidence>
<dbReference type="GO" id="GO:0051539">
    <property type="term" value="F:4 iron, 4 sulfur cluster binding"/>
    <property type="evidence" value="ECO:0007669"/>
    <property type="project" value="UniProtKB-KW"/>
</dbReference>
<dbReference type="PANTHER" id="PTHR43687">
    <property type="entry name" value="ADENYLYLSULFATE REDUCTASE, BETA SUBUNIT"/>
    <property type="match status" value="1"/>
</dbReference>
<protein>
    <submittedName>
        <fullName evidence="6">Heterodisulfide reductase, subunit A and related polyferredoxins</fullName>
    </submittedName>
</protein>
<dbReference type="AlphaFoldDB" id="A0A0S6U884"/>
<dbReference type="Pfam" id="PF04324">
    <property type="entry name" value="Fer2_BFD"/>
    <property type="match status" value="1"/>
</dbReference>
<keyword evidence="2" id="KW-0479">Metal-binding</keyword>
<keyword evidence="3" id="KW-0408">Iron</keyword>
<dbReference type="GeneID" id="45617809"/>
<evidence type="ECO:0000259" key="5">
    <source>
        <dbReference type="PROSITE" id="PS51379"/>
    </source>
</evidence>
<dbReference type="InterPro" id="IPR007419">
    <property type="entry name" value="BFD-like_2Fe2S-bd_dom"/>
</dbReference>
<evidence type="ECO:0000256" key="2">
    <source>
        <dbReference type="ARBA" id="ARBA00022723"/>
    </source>
</evidence>
<reference evidence="6" key="1">
    <citation type="journal article" date="2014" name="Gene">
        <title>Genome-guided analysis of transformation efficiency and carbon dioxide assimilation by Moorella thermoacetica Y72.</title>
        <authorList>
            <person name="Tsukahara K."/>
            <person name="Kita A."/>
            <person name="Nakashimada Y."/>
            <person name="Hoshino T."/>
            <person name="Murakami K."/>
        </authorList>
    </citation>
    <scope>NUCLEOTIDE SEQUENCE [LARGE SCALE GENOMIC DNA]</scope>
    <source>
        <strain evidence="6">Y72</strain>
    </source>
</reference>
<gene>
    <name evidence="6" type="ORF">MTY_0245</name>
</gene>
<dbReference type="InterPro" id="IPR050572">
    <property type="entry name" value="Fe-S_Ferredoxin"/>
</dbReference>
<organism evidence="6">
    <name type="scientific">Moorella thermoacetica Y72</name>
    <dbReference type="NCBI Taxonomy" id="1325331"/>
    <lineage>
        <taxon>Bacteria</taxon>
        <taxon>Bacillati</taxon>
        <taxon>Bacillota</taxon>
        <taxon>Clostridia</taxon>
        <taxon>Neomoorellales</taxon>
        <taxon>Neomoorellaceae</taxon>
        <taxon>Neomoorella</taxon>
    </lineage>
</organism>
<dbReference type="InterPro" id="IPR017900">
    <property type="entry name" value="4Fe4S_Fe_S_CS"/>
</dbReference>
<dbReference type="Gene3D" id="1.10.10.1100">
    <property type="entry name" value="BFD-like [2Fe-2S]-binding domain"/>
    <property type="match status" value="1"/>
</dbReference>
<proteinExistence type="predicted"/>
<evidence type="ECO:0000256" key="4">
    <source>
        <dbReference type="ARBA" id="ARBA00023014"/>
    </source>
</evidence>
<keyword evidence="1" id="KW-0004">4Fe-4S</keyword>
<dbReference type="PROSITE" id="PS51379">
    <property type="entry name" value="4FE4S_FER_2"/>
    <property type="match status" value="2"/>
</dbReference>
<sequence length="205" mass="22591">MKLVTLLAQVDTDKCKGCRTCERVCPVLAIKVVNRKAVVDPERCRGCANCEQRCPDYAVTMVKRDKPLQVGVDVNEVNYDEVVALCAKAKLHPEQRICYCVGTRADEVAAAIIKGARTPEEISLVTGARTGCTIECIQPILRLLEAAGCELKPPEGGWQWYGRTATAWDLPEAVKQKYASRGFYFEEDRAVLDKLVEEGIKGGDA</sequence>
<evidence type="ECO:0000313" key="6">
    <source>
        <dbReference type="EMBL" id="GAF24917.1"/>
    </source>
</evidence>
<dbReference type="InterPro" id="IPR041854">
    <property type="entry name" value="BFD-like_2Fe2S-bd_dom_sf"/>
</dbReference>
<feature type="domain" description="4Fe-4S ferredoxin-type" evidence="5">
    <location>
        <begin position="6"/>
        <end position="35"/>
    </location>
</feature>
<dbReference type="PANTHER" id="PTHR43687:SF1">
    <property type="entry name" value="FERREDOXIN III"/>
    <property type="match status" value="1"/>
</dbReference>
<keyword evidence="4" id="KW-0411">Iron-sulfur</keyword>
<dbReference type="GO" id="GO:0046872">
    <property type="term" value="F:metal ion binding"/>
    <property type="evidence" value="ECO:0007669"/>
    <property type="project" value="UniProtKB-KW"/>
</dbReference>
<dbReference type="InterPro" id="IPR017896">
    <property type="entry name" value="4Fe4S_Fe-S-bd"/>
</dbReference>
<dbReference type="Proteomes" id="UP000063718">
    <property type="component" value="Unassembled WGS sequence"/>
</dbReference>
<dbReference type="EMBL" id="DF238840">
    <property type="protein sequence ID" value="GAF24917.1"/>
    <property type="molecule type" value="Genomic_DNA"/>
</dbReference>
<dbReference type="RefSeq" id="WP_011393275.1">
    <property type="nucleotide sequence ID" value="NZ_DF238840.1"/>
</dbReference>
<name>A0A0S6U884_NEOTH</name>
<dbReference type="Pfam" id="PF13237">
    <property type="entry name" value="Fer4_10"/>
    <property type="match status" value="1"/>
</dbReference>
<feature type="domain" description="4Fe-4S ferredoxin-type" evidence="5">
    <location>
        <begin position="36"/>
        <end position="64"/>
    </location>
</feature>
<accession>A0A0S6U884</accession>
<dbReference type="Gene3D" id="3.30.70.20">
    <property type="match status" value="1"/>
</dbReference>
<evidence type="ECO:0000256" key="3">
    <source>
        <dbReference type="ARBA" id="ARBA00023004"/>
    </source>
</evidence>
<dbReference type="PROSITE" id="PS00198">
    <property type="entry name" value="4FE4S_FER_1"/>
    <property type="match status" value="1"/>
</dbReference>